<evidence type="ECO:0000259" key="5">
    <source>
        <dbReference type="PROSITE" id="PS50949"/>
    </source>
</evidence>
<gene>
    <name evidence="6" type="ORF">ELQ92_11100</name>
</gene>
<proteinExistence type="predicted"/>
<dbReference type="SUPFAM" id="SSF48008">
    <property type="entry name" value="GntR ligand-binding domain-like"/>
    <property type="match status" value="1"/>
</dbReference>
<dbReference type="SUPFAM" id="SSF46785">
    <property type="entry name" value="Winged helix' DNA-binding domain"/>
    <property type="match status" value="1"/>
</dbReference>
<dbReference type="Gene3D" id="1.20.120.530">
    <property type="entry name" value="GntR ligand-binding domain-like"/>
    <property type="match status" value="1"/>
</dbReference>
<dbReference type="CDD" id="cd07377">
    <property type="entry name" value="WHTH_GntR"/>
    <property type="match status" value="1"/>
</dbReference>
<evidence type="ECO:0000313" key="6">
    <source>
        <dbReference type="EMBL" id="RWZ61517.1"/>
    </source>
</evidence>
<dbReference type="InterPro" id="IPR036390">
    <property type="entry name" value="WH_DNA-bd_sf"/>
</dbReference>
<dbReference type="SMART" id="SM00345">
    <property type="entry name" value="HTH_GNTR"/>
    <property type="match status" value="1"/>
</dbReference>
<accession>A0A444QBV6</accession>
<evidence type="ECO:0000256" key="1">
    <source>
        <dbReference type="ARBA" id="ARBA00023015"/>
    </source>
</evidence>
<keyword evidence="1" id="KW-0805">Transcription regulation</keyword>
<keyword evidence="7" id="KW-1185">Reference proteome</keyword>
<keyword evidence="2" id="KW-0238">DNA-binding</keyword>
<dbReference type="InterPro" id="IPR000524">
    <property type="entry name" value="Tscrpt_reg_HTH_GntR"/>
</dbReference>
<dbReference type="InterPro" id="IPR008920">
    <property type="entry name" value="TF_FadR/GntR_C"/>
</dbReference>
<dbReference type="Gene3D" id="1.10.10.10">
    <property type="entry name" value="Winged helix-like DNA-binding domain superfamily/Winged helix DNA-binding domain"/>
    <property type="match status" value="1"/>
</dbReference>
<dbReference type="GO" id="GO:0003677">
    <property type="term" value="F:DNA binding"/>
    <property type="evidence" value="ECO:0007669"/>
    <property type="project" value="UniProtKB-KW"/>
</dbReference>
<dbReference type="PROSITE" id="PS50949">
    <property type="entry name" value="HTH_GNTR"/>
    <property type="match status" value="1"/>
</dbReference>
<evidence type="ECO:0000313" key="7">
    <source>
        <dbReference type="Proteomes" id="UP000288603"/>
    </source>
</evidence>
<reference evidence="6 7" key="1">
    <citation type="submission" date="2018-12" db="EMBL/GenBank/DDBJ databases">
        <authorList>
            <person name="Li F."/>
        </authorList>
    </citation>
    <scope>NUCLEOTIDE SEQUENCE [LARGE SCALE GENOMIC DNA]</scope>
    <source>
        <strain evidence="6 7">8H24J-4-2</strain>
    </source>
</reference>
<organism evidence="6 7">
    <name type="scientific">Labedella populi</name>
    <dbReference type="NCBI Taxonomy" id="2498850"/>
    <lineage>
        <taxon>Bacteria</taxon>
        <taxon>Bacillati</taxon>
        <taxon>Actinomycetota</taxon>
        <taxon>Actinomycetes</taxon>
        <taxon>Micrococcales</taxon>
        <taxon>Microbacteriaceae</taxon>
        <taxon>Labedella</taxon>
    </lineage>
</organism>
<dbReference type="PANTHER" id="PTHR43537:SF45">
    <property type="entry name" value="GNTR FAMILY REGULATORY PROTEIN"/>
    <property type="match status" value="1"/>
</dbReference>
<feature type="region of interest" description="Disordered" evidence="4">
    <location>
        <begin position="1"/>
        <end position="27"/>
    </location>
</feature>
<dbReference type="GO" id="GO:0003700">
    <property type="term" value="F:DNA-binding transcription factor activity"/>
    <property type="evidence" value="ECO:0007669"/>
    <property type="project" value="InterPro"/>
</dbReference>
<evidence type="ECO:0000256" key="2">
    <source>
        <dbReference type="ARBA" id="ARBA00023125"/>
    </source>
</evidence>
<dbReference type="Proteomes" id="UP000288603">
    <property type="component" value="Unassembled WGS sequence"/>
</dbReference>
<dbReference type="Pfam" id="PF00392">
    <property type="entry name" value="GntR"/>
    <property type="match status" value="1"/>
</dbReference>
<comment type="caution">
    <text evidence="6">The sequence shown here is derived from an EMBL/GenBank/DDBJ whole genome shotgun (WGS) entry which is preliminary data.</text>
</comment>
<dbReference type="AlphaFoldDB" id="A0A444QBV6"/>
<dbReference type="EMBL" id="RZNC01000003">
    <property type="protein sequence ID" value="RWZ61517.1"/>
    <property type="molecule type" value="Genomic_DNA"/>
</dbReference>
<name>A0A444QBV6_9MICO</name>
<feature type="domain" description="HTH gntR-type" evidence="5">
    <location>
        <begin position="24"/>
        <end position="91"/>
    </location>
</feature>
<evidence type="ECO:0000256" key="3">
    <source>
        <dbReference type="ARBA" id="ARBA00023163"/>
    </source>
</evidence>
<evidence type="ECO:0000256" key="4">
    <source>
        <dbReference type="SAM" id="MobiDB-lite"/>
    </source>
</evidence>
<dbReference type="InterPro" id="IPR011711">
    <property type="entry name" value="GntR_C"/>
</dbReference>
<dbReference type="OrthoDB" id="5243844at2"/>
<keyword evidence="3" id="KW-0804">Transcription</keyword>
<dbReference type="Pfam" id="PF07729">
    <property type="entry name" value="FCD"/>
    <property type="match status" value="1"/>
</dbReference>
<dbReference type="InterPro" id="IPR036388">
    <property type="entry name" value="WH-like_DNA-bd_sf"/>
</dbReference>
<sequence>MGRPPVASCREGGAVTTGGRSARPTRADRVASDLRDRILAGALAPGAPLREVELEEHYGVSRHTIRRALSALVAERLATSRSYSGVTVVELDLEGVVALQELRCALESEAVRLLRERHGSRWPSGTLTVIGSALDALDEACRLPEDWLAVERAHSRVHRSIVDAAGSDRISEAYRSLDVEMQVFLLHLRPELDASSLAADHRDFVDDLRATGAAAVRSHLARSTALLSASHGSRSQS</sequence>
<protein>
    <submittedName>
        <fullName evidence="6">GntR family transcriptional regulator</fullName>
    </submittedName>
</protein>
<dbReference type="PANTHER" id="PTHR43537">
    <property type="entry name" value="TRANSCRIPTIONAL REGULATOR, GNTR FAMILY"/>
    <property type="match status" value="1"/>
</dbReference>